<evidence type="ECO:0000313" key="2">
    <source>
        <dbReference type="EMBL" id="KAK7485508.1"/>
    </source>
</evidence>
<reference evidence="2 3" key="1">
    <citation type="journal article" date="2023" name="Sci. Data">
        <title>Genome assembly of the Korean intertidal mud-creeper Batillaria attramentaria.</title>
        <authorList>
            <person name="Patra A.K."/>
            <person name="Ho P.T."/>
            <person name="Jun S."/>
            <person name="Lee S.J."/>
            <person name="Kim Y."/>
            <person name="Won Y.J."/>
        </authorList>
    </citation>
    <scope>NUCLEOTIDE SEQUENCE [LARGE SCALE GENOMIC DNA]</scope>
    <source>
        <strain evidence="2">Wonlab-2016</strain>
    </source>
</reference>
<keyword evidence="1" id="KW-0732">Signal</keyword>
<dbReference type="AlphaFoldDB" id="A0ABD0KEG3"/>
<dbReference type="EMBL" id="JACVVK020000193">
    <property type="protein sequence ID" value="KAK7485508.1"/>
    <property type="molecule type" value="Genomic_DNA"/>
</dbReference>
<evidence type="ECO:0000313" key="3">
    <source>
        <dbReference type="Proteomes" id="UP001519460"/>
    </source>
</evidence>
<evidence type="ECO:0000256" key="1">
    <source>
        <dbReference type="SAM" id="SignalP"/>
    </source>
</evidence>
<protein>
    <submittedName>
        <fullName evidence="2">Uncharacterized protein</fullName>
    </submittedName>
</protein>
<accession>A0ABD0KEG3</accession>
<gene>
    <name evidence="2" type="ORF">BaRGS_00023196</name>
</gene>
<proteinExistence type="predicted"/>
<sequence>MQLLSLLLFNTFFELNCSSQDLANYFCCDINFTPRLISVPVYLQTWDVQLSCGEGDWQNNTLVTITCLVKESSYPDKCVSPPPGTAEFRISKNGGQPVTRCTVPSVTTCSSTGSGTEGFCNCKNRDGTYYTLEHTFKATDSDAGTWDCNVLCFNVADPVLTVTSVDCDNKGITGNPYDISLSLPLGICSRLAVILSPH</sequence>
<organism evidence="2 3">
    <name type="scientific">Batillaria attramentaria</name>
    <dbReference type="NCBI Taxonomy" id="370345"/>
    <lineage>
        <taxon>Eukaryota</taxon>
        <taxon>Metazoa</taxon>
        <taxon>Spiralia</taxon>
        <taxon>Lophotrochozoa</taxon>
        <taxon>Mollusca</taxon>
        <taxon>Gastropoda</taxon>
        <taxon>Caenogastropoda</taxon>
        <taxon>Sorbeoconcha</taxon>
        <taxon>Cerithioidea</taxon>
        <taxon>Batillariidae</taxon>
        <taxon>Batillaria</taxon>
    </lineage>
</organism>
<name>A0ABD0KEG3_9CAEN</name>
<comment type="caution">
    <text evidence="2">The sequence shown here is derived from an EMBL/GenBank/DDBJ whole genome shotgun (WGS) entry which is preliminary data.</text>
</comment>
<dbReference type="Proteomes" id="UP001519460">
    <property type="component" value="Unassembled WGS sequence"/>
</dbReference>
<keyword evidence="3" id="KW-1185">Reference proteome</keyword>
<feature type="signal peptide" evidence="1">
    <location>
        <begin position="1"/>
        <end position="18"/>
    </location>
</feature>
<feature type="chain" id="PRO_5044847602" evidence="1">
    <location>
        <begin position="19"/>
        <end position="198"/>
    </location>
</feature>